<evidence type="ECO:0000256" key="3">
    <source>
        <dbReference type="ARBA" id="ARBA00022989"/>
    </source>
</evidence>
<evidence type="ECO:0000313" key="7">
    <source>
        <dbReference type="EMBL" id="RBO99719.1"/>
    </source>
</evidence>
<dbReference type="RefSeq" id="WP_079707770.1">
    <property type="nucleotide sequence ID" value="NZ_BAABQN010000011.1"/>
</dbReference>
<dbReference type="Proteomes" id="UP000252254">
    <property type="component" value="Unassembled WGS sequence"/>
</dbReference>
<dbReference type="OrthoDB" id="2679475at2"/>
<evidence type="ECO:0000256" key="4">
    <source>
        <dbReference type="ARBA" id="ARBA00023136"/>
    </source>
</evidence>
<keyword evidence="2 5" id="KW-0812">Transmembrane</keyword>
<dbReference type="GO" id="GO:0012505">
    <property type="term" value="C:endomembrane system"/>
    <property type="evidence" value="ECO:0007669"/>
    <property type="project" value="UniProtKB-SubCell"/>
</dbReference>
<sequence>MRFWQRIKFLVKFHKSIPFLKAFFSSKEVKRSTKIISIVLVVGYLFFPFDLIPDFLLGAGILDDVAIAGLIFQQLIRMAPDQLREKYGFNA</sequence>
<dbReference type="InterPro" id="IPR010652">
    <property type="entry name" value="DUF1232"/>
</dbReference>
<evidence type="ECO:0000259" key="6">
    <source>
        <dbReference type="Pfam" id="PF06803"/>
    </source>
</evidence>
<evidence type="ECO:0000313" key="8">
    <source>
        <dbReference type="Proteomes" id="UP000252254"/>
    </source>
</evidence>
<comment type="subcellular location">
    <subcellularLocation>
        <location evidence="1">Endomembrane system</location>
        <topology evidence="1">Multi-pass membrane protein</topology>
    </subcellularLocation>
</comment>
<name>A0A366ED94_9BACI</name>
<dbReference type="Pfam" id="PF06803">
    <property type="entry name" value="DUF1232"/>
    <property type="match status" value="1"/>
</dbReference>
<protein>
    <submittedName>
        <fullName evidence="7">Uncharacterized protein DUF1232</fullName>
    </submittedName>
</protein>
<evidence type="ECO:0000256" key="1">
    <source>
        <dbReference type="ARBA" id="ARBA00004127"/>
    </source>
</evidence>
<evidence type="ECO:0000256" key="5">
    <source>
        <dbReference type="SAM" id="Phobius"/>
    </source>
</evidence>
<feature type="domain" description="DUF1232" evidence="6">
    <location>
        <begin position="35"/>
        <end position="69"/>
    </location>
</feature>
<dbReference type="STRING" id="200904.GCA_900168775_03297"/>
<evidence type="ECO:0000256" key="2">
    <source>
        <dbReference type="ARBA" id="ARBA00022692"/>
    </source>
</evidence>
<proteinExistence type="predicted"/>
<dbReference type="EMBL" id="QNRI01000003">
    <property type="protein sequence ID" value="RBO99719.1"/>
    <property type="molecule type" value="Genomic_DNA"/>
</dbReference>
<comment type="caution">
    <text evidence="7">The sequence shown here is derived from an EMBL/GenBank/DDBJ whole genome shotgun (WGS) entry which is preliminary data.</text>
</comment>
<dbReference type="InterPro" id="IPR016941">
    <property type="entry name" value="UCP029962"/>
</dbReference>
<keyword evidence="3 5" id="KW-1133">Transmembrane helix</keyword>
<dbReference type="PIRSF" id="PIRSF029962">
    <property type="entry name" value="UCP029962"/>
    <property type="match status" value="1"/>
</dbReference>
<feature type="transmembrane region" description="Helical" evidence="5">
    <location>
        <begin position="32"/>
        <end position="49"/>
    </location>
</feature>
<gene>
    <name evidence="7" type="ORF">DES48_10344</name>
</gene>
<reference evidence="7 8" key="1">
    <citation type="submission" date="2018-06" db="EMBL/GenBank/DDBJ databases">
        <title>Genomic Encyclopedia of Type Strains, Phase IV (KMG-IV): sequencing the most valuable type-strain genomes for metagenomic binning, comparative biology and taxonomic classification.</title>
        <authorList>
            <person name="Goeker M."/>
        </authorList>
    </citation>
    <scope>NUCLEOTIDE SEQUENCE [LARGE SCALE GENOMIC DNA]</scope>
    <source>
        <strain evidence="7 8">DSM 15140</strain>
    </source>
</reference>
<organism evidence="7 8">
    <name type="scientific">Paraliobacillus ryukyuensis</name>
    <dbReference type="NCBI Taxonomy" id="200904"/>
    <lineage>
        <taxon>Bacteria</taxon>
        <taxon>Bacillati</taxon>
        <taxon>Bacillota</taxon>
        <taxon>Bacilli</taxon>
        <taxon>Bacillales</taxon>
        <taxon>Bacillaceae</taxon>
        <taxon>Paraliobacillus</taxon>
    </lineage>
</organism>
<accession>A0A366ED94</accession>
<keyword evidence="8" id="KW-1185">Reference proteome</keyword>
<keyword evidence="4 5" id="KW-0472">Membrane</keyword>
<dbReference type="AlphaFoldDB" id="A0A366ED94"/>